<keyword evidence="3 7" id="KW-0813">Transport</keyword>
<reference evidence="11 12" key="1">
    <citation type="journal article" date="2017" name="Mol. Ecol.">
        <title>Comparative and population genomic landscape of Phellinus noxius: A hypervariable fungus causing root rot in trees.</title>
        <authorList>
            <person name="Chung C.L."/>
            <person name="Lee T.J."/>
            <person name="Akiba M."/>
            <person name="Lee H.H."/>
            <person name="Kuo T.H."/>
            <person name="Liu D."/>
            <person name="Ke H.M."/>
            <person name="Yokoi T."/>
            <person name="Roa M.B."/>
            <person name="Lu M.J."/>
            <person name="Chang Y.Y."/>
            <person name="Ann P.J."/>
            <person name="Tsai J.N."/>
            <person name="Chen C.Y."/>
            <person name="Tzean S.S."/>
            <person name="Ota Y."/>
            <person name="Hattori T."/>
            <person name="Sahashi N."/>
            <person name="Liou R.F."/>
            <person name="Kikuchi T."/>
            <person name="Tsai I.J."/>
        </authorList>
    </citation>
    <scope>NUCLEOTIDE SEQUENCE [LARGE SCALE GENOMIC DNA]</scope>
    <source>
        <strain evidence="11 12">FFPRI411160</strain>
    </source>
</reference>
<dbReference type="PANTHER" id="PTHR23306">
    <property type="entry name" value="TUMOR SUSCEPTIBILITY GENE 101 PROTEIN-RELATED"/>
    <property type="match status" value="1"/>
</dbReference>
<dbReference type="PROSITE" id="PS51322">
    <property type="entry name" value="UEV"/>
    <property type="match status" value="1"/>
</dbReference>
<comment type="subcellular location">
    <subcellularLocation>
        <location evidence="1">Endosome</location>
    </subcellularLocation>
</comment>
<dbReference type="InterPro" id="IPR008883">
    <property type="entry name" value="UEV_N"/>
</dbReference>
<comment type="caution">
    <text evidence="11">The sequence shown here is derived from an EMBL/GenBank/DDBJ whole genome shotgun (WGS) entry which is preliminary data.</text>
</comment>
<feature type="region of interest" description="Disordered" evidence="8">
    <location>
        <begin position="240"/>
        <end position="282"/>
    </location>
</feature>
<dbReference type="PANTHER" id="PTHR23306:SF3">
    <property type="entry name" value="TUMOR SUPPRESSOR PROTEIN 101"/>
    <property type="match status" value="1"/>
</dbReference>
<dbReference type="SUPFAM" id="SSF140111">
    <property type="entry name" value="Endosomal sorting complex assembly domain"/>
    <property type="match status" value="1"/>
</dbReference>
<dbReference type="InterPro" id="IPR017916">
    <property type="entry name" value="SB_dom"/>
</dbReference>
<evidence type="ECO:0000313" key="11">
    <source>
        <dbReference type="EMBL" id="PAV23213.1"/>
    </source>
</evidence>
<feature type="region of interest" description="Disordered" evidence="8">
    <location>
        <begin position="295"/>
        <end position="349"/>
    </location>
</feature>
<feature type="domain" description="UEV" evidence="10">
    <location>
        <begin position="4"/>
        <end position="149"/>
    </location>
</feature>
<evidence type="ECO:0000259" key="9">
    <source>
        <dbReference type="PROSITE" id="PS51312"/>
    </source>
</evidence>
<gene>
    <name evidence="11" type="ORF">PNOK_0028100</name>
</gene>
<dbReference type="GO" id="GO:0000813">
    <property type="term" value="C:ESCRT I complex"/>
    <property type="evidence" value="ECO:0007669"/>
    <property type="project" value="TreeGrafter"/>
</dbReference>
<dbReference type="SUPFAM" id="SSF54495">
    <property type="entry name" value="UBC-like"/>
    <property type="match status" value="1"/>
</dbReference>
<dbReference type="GO" id="GO:0006886">
    <property type="term" value="P:intracellular protein transport"/>
    <property type="evidence" value="ECO:0007669"/>
    <property type="project" value="UniProtKB-ARBA"/>
</dbReference>
<dbReference type="AlphaFoldDB" id="A0A286UUE3"/>
<name>A0A286UUE3_9AGAM</name>
<evidence type="ECO:0000256" key="2">
    <source>
        <dbReference type="ARBA" id="ARBA00009594"/>
    </source>
</evidence>
<dbReference type="InterPro" id="IPR052070">
    <property type="entry name" value="ESCRT-I_UEV_domain"/>
</dbReference>
<dbReference type="STRING" id="2282107.A0A286UUE3"/>
<keyword evidence="12" id="KW-1185">Reference proteome</keyword>
<sequence>MNNDLTASWLKQNIALYRNSNRVYIDTLAVLEQYPSLRPKTDVYTYDDGRSQLLLCVHGLVPIAFRNASYNIPVAIWVTLAYPAEPPLVYVVPTSDMLIKPSPRVDLSGRCSFEYTENWVRKPDSCSIQALIEAMRSHFSAEPPLYSKPRPKLNSGSPGHVLDPSHSQNVPSASEYGHVHQLPGPPRLPPKPFNNSGIVSTTPSVIPTTTFSGSPSPPYPPTTRTPIRLEASVVPAYASSVQSAAGADPTPVNLHERLPPPVPPHPPELTSSHPLRAFGPPPVAATLLTQTSNQTAQGLDTTGPPPYTTAYSSNPDPRSAPGTSTEQYQAPVIPPRPLVPLSTPTHGYQQRADSLHLPANVVSSSTIDSPPPPLPALPSHPSHAYTRPQSQPKNASGLIATEETGRSTATTSTHQVYRPADANSVLSPLRPAPSLPVPDLLDEEDTLDSSLNLKATSCTSAPPKPPNPQTLALHSTLLNAFRDALSRMSITHEEAVARQRAAQAELLKGPAAINDESARLTAVRDVCRAVGERWGSLLQEGEKTLGEVKRRGEVEVDEMVCASSIVGNQLVNLVAEDNAIEDTMYYLHRALNSGRIDLERFLRTTRVLAEEQFMKRALVEKIVNGLPIRTMFGP</sequence>
<feature type="compositionally biased region" description="Pro residues" evidence="8">
    <location>
        <begin position="369"/>
        <end position="378"/>
    </location>
</feature>
<dbReference type="GO" id="GO:0043130">
    <property type="term" value="F:ubiquitin binding"/>
    <property type="evidence" value="ECO:0007669"/>
    <property type="project" value="TreeGrafter"/>
</dbReference>
<feature type="compositionally biased region" description="Polar residues" evidence="8">
    <location>
        <begin position="406"/>
        <end position="415"/>
    </location>
</feature>
<dbReference type="Gene3D" id="3.10.110.10">
    <property type="entry name" value="Ubiquitin Conjugating Enzyme"/>
    <property type="match status" value="1"/>
</dbReference>
<dbReference type="Gene3D" id="6.10.140.820">
    <property type="match status" value="1"/>
</dbReference>
<feature type="domain" description="SB" evidence="9">
    <location>
        <begin position="564"/>
        <end position="632"/>
    </location>
</feature>
<evidence type="ECO:0000256" key="8">
    <source>
        <dbReference type="SAM" id="MobiDB-lite"/>
    </source>
</evidence>
<accession>A0A286UUE3</accession>
<feature type="compositionally biased region" description="Polar residues" evidence="8">
    <location>
        <begin position="309"/>
        <end position="328"/>
    </location>
</feature>
<dbReference type="Proteomes" id="UP000217199">
    <property type="component" value="Unassembled WGS sequence"/>
</dbReference>
<dbReference type="GO" id="GO:0043162">
    <property type="term" value="P:ubiquitin-dependent protein catabolic process via the multivesicular body sorting pathway"/>
    <property type="evidence" value="ECO:0007669"/>
    <property type="project" value="UniProtKB-ARBA"/>
</dbReference>
<evidence type="ECO:0000313" key="12">
    <source>
        <dbReference type="Proteomes" id="UP000217199"/>
    </source>
</evidence>
<comment type="similarity">
    <text evidence="2">Belongs to the ubiquitin-conjugating enzyme family. UEV subfamily.</text>
</comment>
<evidence type="ECO:0000256" key="3">
    <source>
        <dbReference type="ARBA" id="ARBA00022448"/>
    </source>
</evidence>
<evidence type="ECO:0000256" key="1">
    <source>
        <dbReference type="ARBA" id="ARBA00004177"/>
    </source>
</evidence>
<dbReference type="GO" id="GO:0072666">
    <property type="term" value="P:establishment of protein localization to vacuole"/>
    <property type="evidence" value="ECO:0007669"/>
    <property type="project" value="UniProtKB-ARBA"/>
</dbReference>
<evidence type="ECO:0000256" key="6">
    <source>
        <dbReference type="ARBA" id="ARBA00023054"/>
    </source>
</evidence>
<feature type="region of interest" description="Disordered" evidence="8">
    <location>
        <begin position="142"/>
        <end position="225"/>
    </location>
</feature>
<dbReference type="EMBL" id="NBII01000001">
    <property type="protein sequence ID" value="PAV23213.1"/>
    <property type="molecule type" value="Genomic_DNA"/>
</dbReference>
<keyword evidence="6" id="KW-0175">Coiled coil</keyword>
<dbReference type="InParanoid" id="A0A286UUE3"/>
<evidence type="ECO:0000256" key="4">
    <source>
        <dbReference type="ARBA" id="ARBA00022753"/>
    </source>
</evidence>
<dbReference type="InterPro" id="IPR037202">
    <property type="entry name" value="ESCRT_assembly_dom"/>
</dbReference>
<evidence type="ECO:0000256" key="7">
    <source>
        <dbReference type="PROSITE-ProRule" id="PRU00644"/>
    </source>
</evidence>
<protein>
    <submittedName>
        <fullName evidence="11">UEV-domain-containing</fullName>
    </submittedName>
</protein>
<keyword evidence="5 7" id="KW-0653">Protein transport</keyword>
<organism evidence="11 12">
    <name type="scientific">Pyrrhoderma noxium</name>
    <dbReference type="NCBI Taxonomy" id="2282107"/>
    <lineage>
        <taxon>Eukaryota</taxon>
        <taxon>Fungi</taxon>
        <taxon>Dikarya</taxon>
        <taxon>Basidiomycota</taxon>
        <taxon>Agaricomycotina</taxon>
        <taxon>Agaricomycetes</taxon>
        <taxon>Hymenochaetales</taxon>
        <taxon>Hymenochaetaceae</taxon>
        <taxon>Pyrrhoderma</taxon>
    </lineage>
</organism>
<dbReference type="PROSITE" id="PS51312">
    <property type="entry name" value="SB"/>
    <property type="match status" value="1"/>
</dbReference>
<feature type="region of interest" description="Disordered" evidence="8">
    <location>
        <begin position="362"/>
        <end position="442"/>
    </location>
</feature>
<feature type="compositionally biased region" description="Pro residues" evidence="8">
    <location>
        <begin position="183"/>
        <end position="192"/>
    </location>
</feature>
<evidence type="ECO:0000259" key="10">
    <source>
        <dbReference type="PROSITE" id="PS51322"/>
    </source>
</evidence>
<keyword evidence="4" id="KW-0967">Endosome</keyword>
<dbReference type="Pfam" id="PF09454">
    <property type="entry name" value="Vps23_core"/>
    <property type="match status" value="1"/>
</dbReference>
<proteinExistence type="inferred from homology"/>
<dbReference type="OrthoDB" id="306304at2759"/>
<feature type="compositionally biased region" description="Low complexity" evidence="8">
    <location>
        <begin position="198"/>
        <end position="214"/>
    </location>
</feature>
<evidence type="ECO:0000256" key="5">
    <source>
        <dbReference type="ARBA" id="ARBA00022927"/>
    </source>
</evidence>
<dbReference type="InterPro" id="IPR016135">
    <property type="entry name" value="UBQ-conjugating_enzyme/RWD"/>
</dbReference>
<dbReference type="CDD" id="cd11685">
    <property type="entry name" value="UEV_TSG101-like"/>
    <property type="match status" value="1"/>
</dbReference>
<dbReference type="Pfam" id="PF05743">
    <property type="entry name" value="UEV"/>
    <property type="match status" value="1"/>
</dbReference>